<dbReference type="InParanoid" id="A0A1Z5JLX5"/>
<evidence type="ECO:0000313" key="2">
    <source>
        <dbReference type="Proteomes" id="UP000198406"/>
    </source>
</evidence>
<keyword evidence="2" id="KW-1185">Reference proteome</keyword>
<sequence length="363" mass="41407">MLCVQSLIMPKMNHRLLHQRLTKLAKEFVLFLLIALFERPCVTSLSLSTTRRQILLQPIVLGSLAAPQNANAARGAAELDLEFYVRDFIGGNRPEGNVQASTLPILAPPRTLSPFFEKVLNKECSIDCLATQQLIAQIQRRDQKRETALLEKEIHRQAHTIGEGARKSFYSRAPWESETMTDQYFFDLTAYSFWKTAAVLLPNFADRDMFVRNLGRSIYQSLRDERLLQTKCREESLSSSIPCVVAVLDCFVSTNFCKAYRLGEKIDDEYLFLDDIDNQAWSNGVSVDCLLSIFESATLGSSLQITGEQSRFIPDLVGPTIAAVWDTQSTVQWESYFVDPEYRPNPKDYFPNEQLFQYTLAKR</sequence>
<organism evidence="1 2">
    <name type="scientific">Fistulifera solaris</name>
    <name type="common">Oleaginous diatom</name>
    <dbReference type="NCBI Taxonomy" id="1519565"/>
    <lineage>
        <taxon>Eukaryota</taxon>
        <taxon>Sar</taxon>
        <taxon>Stramenopiles</taxon>
        <taxon>Ochrophyta</taxon>
        <taxon>Bacillariophyta</taxon>
        <taxon>Bacillariophyceae</taxon>
        <taxon>Bacillariophycidae</taxon>
        <taxon>Naviculales</taxon>
        <taxon>Naviculaceae</taxon>
        <taxon>Fistulifera</taxon>
    </lineage>
</organism>
<name>A0A1Z5JLX5_FISSO</name>
<gene>
    <name evidence="1" type="ORF">FisN_12Lh281</name>
</gene>
<dbReference type="AlphaFoldDB" id="A0A1Z5JLX5"/>
<protein>
    <submittedName>
        <fullName evidence="1">Uncharacterized protein</fullName>
    </submittedName>
</protein>
<proteinExistence type="predicted"/>
<comment type="caution">
    <text evidence="1">The sequence shown here is derived from an EMBL/GenBank/DDBJ whole genome shotgun (WGS) entry which is preliminary data.</text>
</comment>
<dbReference type="OrthoDB" id="45666at2759"/>
<reference evidence="1 2" key="1">
    <citation type="journal article" date="2015" name="Plant Cell">
        <title>Oil accumulation by the oleaginous diatom Fistulifera solaris as revealed by the genome and transcriptome.</title>
        <authorList>
            <person name="Tanaka T."/>
            <person name="Maeda Y."/>
            <person name="Veluchamy A."/>
            <person name="Tanaka M."/>
            <person name="Abida H."/>
            <person name="Marechal E."/>
            <person name="Bowler C."/>
            <person name="Muto M."/>
            <person name="Sunaga Y."/>
            <person name="Tanaka M."/>
            <person name="Yoshino T."/>
            <person name="Taniguchi T."/>
            <person name="Fukuda Y."/>
            <person name="Nemoto M."/>
            <person name="Matsumoto M."/>
            <person name="Wong P.S."/>
            <person name="Aburatani S."/>
            <person name="Fujibuchi W."/>
        </authorList>
    </citation>
    <scope>NUCLEOTIDE SEQUENCE [LARGE SCALE GENOMIC DNA]</scope>
    <source>
        <strain evidence="1 2">JPCC DA0580</strain>
    </source>
</reference>
<accession>A0A1Z5JLX5</accession>
<dbReference type="Proteomes" id="UP000198406">
    <property type="component" value="Unassembled WGS sequence"/>
</dbReference>
<evidence type="ECO:0000313" key="1">
    <source>
        <dbReference type="EMBL" id="GAX15023.1"/>
    </source>
</evidence>
<dbReference type="EMBL" id="BDSP01000087">
    <property type="protein sequence ID" value="GAX15023.1"/>
    <property type="molecule type" value="Genomic_DNA"/>
</dbReference>